<sequence length="54" mass="6035">MVANPVQRHCSLLLNCFRWDKTHPRSLDGLAACLRIGGIVLVGLDVGLNELRRH</sequence>
<dbReference type="AlphaFoldDB" id="A0A292ZEM5"/>
<accession>A0A292ZEM5</accession>
<dbReference type="EMBL" id="BEWI01000031">
    <property type="protein sequence ID" value="GAY21275.1"/>
    <property type="molecule type" value="Genomic_DNA"/>
</dbReference>
<protein>
    <submittedName>
        <fullName evidence="1">Uncharacterized protein</fullName>
    </submittedName>
</protein>
<dbReference type="Proteomes" id="UP000221538">
    <property type="component" value="Unassembled WGS sequence"/>
</dbReference>
<gene>
    <name evidence="1" type="ORF">SFOMI_1812</name>
</gene>
<evidence type="ECO:0000313" key="2">
    <source>
        <dbReference type="Proteomes" id="UP000221538"/>
    </source>
</evidence>
<reference evidence="1 2" key="2">
    <citation type="journal article" date="2013" name="Environ. Sci. Technol.">
        <title>The 4-tert-butylphenol-utilizing bacterium Sphingobium fuliginis OMI can degrade bisphenols via phenolic ring hydroxylation and meta-cleavage pathway.</title>
        <authorList>
            <person name="Ogata Y."/>
            <person name="Goda S."/>
            <person name="Toyama T."/>
            <person name="Sei K."/>
            <person name="Ike M."/>
        </authorList>
    </citation>
    <scope>NUCLEOTIDE SEQUENCE [LARGE SCALE GENOMIC DNA]</scope>
    <source>
        <strain evidence="1 2">OMI</strain>
    </source>
</reference>
<evidence type="ECO:0000313" key="1">
    <source>
        <dbReference type="EMBL" id="GAY21275.1"/>
    </source>
</evidence>
<comment type="caution">
    <text evidence="1">The sequence shown here is derived from an EMBL/GenBank/DDBJ whole genome shotgun (WGS) entry which is preliminary data.</text>
</comment>
<proteinExistence type="predicted"/>
<name>A0A292ZEM5_SPHSA</name>
<organism evidence="1 2">
    <name type="scientific">Sphingobium fuliginis (strain ATCC 27551)</name>
    <dbReference type="NCBI Taxonomy" id="336203"/>
    <lineage>
        <taxon>Bacteria</taxon>
        <taxon>Pseudomonadati</taxon>
        <taxon>Pseudomonadota</taxon>
        <taxon>Alphaproteobacteria</taxon>
        <taxon>Sphingomonadales</taxon>
        <taxon>Sphingomonadaceae</taxon>
        <taxon>Sphingobium</taxon>
    </lineage>
</organism>
<reference evidence="1 2" key="1">
    <citation type="journal article" date="2013" name="Biodegradation">
        <title>Occurrence of 4-tert-butylphenol (4-t-BP) biodegradation in an aquatic sample caused by the presence of Spirodela polyrrhiza and isolation of a 4-t-BP-utilizing bacterium.</title>
        <authorList>
            <person name="Ogata Y."/>
            <person name="Toyama T."/>
            <person name="Yu N."/>
            <person name="Wang X."/>
            <person name="Sei K."/>
            <person name="Ike M."/>
        </authorList>
    </citation>
    <scope>NUCLEOTIDE SEQUENCE [LARGE SCALE GENOMIC DNA]</scope>
    <source>
        <strain evidence="1 2">OMI</strain>
    </source>
</reference>